<reference evidence="1 2" key="1">
    <citation type="submission" date="2015-04" db="EMBL/GenBank/DDBJ databases">
        <authorList>
            <person name="Syromyatnikov M.Y."/>
            <person name="Popov V.N."/>
        </authorList>
    </citation>
    <scope>NUCLEOTIDE SEQUENCE [LARGE SCALE GENOMIC DNA]</scope>
</reference>
<keyword evidence="2" id="KW-1185">Reference proteome</keyword>
<dbReference type="EMBL" id="CVRI01000075">
    <property type="protein sequence ID" value="CRL08586.1"/>
    <property type="molecule type" value="Genomic_DNA"/>
</dbReference>
<organism evidence="1 2">
    <name type="scientific">Clunio marinus</name>
    <dbReference type="NCBI Taxonomy" id="568069"/>
    <lineage>
        <taxon>Eukaryota</taxon>
        <taxon>Metazoa</taxon>
        <taxon>Ecdysozoa</taxon>
        <taxon>Arthropoda</taxon>
        <taxon>Hexapoda</taxon>
        <taxon>Insecta</taxon>
        <taxon>Pterygota</taxon>
        <taxon>Neoptera</taxon>
        <taxon>Endopterygota</taxon>
        <taxon>Diptera</taxon>
        <taxon>Nematocera</taxon>
        <taxon>Chironomoidea</taxon>
        <taxon>Chironomidae</taxon>
        <taxon>Clunio</taxon>
    </lineage>
</organism>
<dbReference type="Proteomes" id="UP000183832">
    <property type="component" value="Unassembled WGS sequence"/>
</dbReference>
<evidence type="ECO:0000313" key="1">
    <source>
        <dbReference type="EMBL" id="CRL08586.1"/>
    </source>
</evidence>
<proteinExistence type="predicted"/>
<dbReference type="AlphaFoldDB" id="A0A1J1J955"/>
<evidence type="ECO:0000313" key="2">
    <source>
        <dbReference type="Proteomes" id="UP000183832"/>
    </source>
</evidence>
<sequence length="62" mass="7277">MPCSTLLQLSLFPMCNSQLSEWKIRSNDAEDRKVMLLNVNEFHMNHADDERNKIEIKKSVDI</sequence>
<name>A0A1J1J955_9DIPT</name>
<protein>
    <submittedName>
        <fullName evidence="1">CLUMA_CG021537, isoform A</fullName>
    </submittedName>
</protein>
<gene>
    <name evidence="1" type="ORF">CLUMA_CG021537</name>
</gene>
<accession>A0A1J1J955</accession>